<keyword evidence="2" id="KW-0732">Signal</keyword>
<keyword evidence="4" id="KW-1185">Reference proteome</keyword>
<name>A0ABV0ST87_9TELE</name>
<comment type="caution">
    <text evidence="3">The sequence shown here is derived from an EMBL/GenBank/DDBJ whole genome shotgun (WGS) entry which is preliminary data.</text>
</comment>
<protein>
    <submittedName>
        <fullName evidence="3">Uncharacterized protein</fullName>
    </submittedName>
</protein>
<keyword evidence="1" id="KW-1133">Transmembrane helix</keyword>
<evidence type="ECO:0000256" key="2">
    <source>
        <dbReference type="SAM" id="SignalP"/>
    </source>
</evidence>
<sequence length="142" mass="15926">MFGFLVYLQIINSVAQMIAAYKSCDAQIIVWISGDTHGCFFCIFSADLRIQFYSICIQYVFITLTAYAGSFLGFLIIPTPIPPACLQPPIPTPVFNTEKNRKDLVVFQVIGGLRNTQCFQIDGADFSFLRAHPVKMSKQENV</sequence>
<dbReference type="EMBL" id="JAHRIQ010011622">
    <property type="protein sequence ID" value="MEQ2223802.1"/>
    <property type="molecule type" value="Genomic_DNA"/>
</dbReference>
<dbReference type="Proteomes" id="UP001482620">
    <property type="component" value="Unassembled WGS sequence"/>
</dbReference>
<proteinExistence type="predicted"/>
<evidence type="ECO:0000256" key="1">
    <source>
        <dbReference type="SAM" id="Phobius"/>
    </source>
</evidence>
<keyword evidence="1" id="KW-0472">Membrane</keyword>
<feature type="signal peptide" evidence="2">
    <location>
        <begin position="1"/>
        <end position="20"/>
    </location>
</feature>
<keyword evidence="1" id="KW-0812">Transmembrane</keyword>
<accession>A0ABV0ST87</accession>
<evidence type="ECO:0000313" key="4">
    <source>
        <dbReference type="Proteomes" id="UP001482620"/>
    </source>
</evidence>
<evidence type="ECO:0000313" key="3">
    <source>
        <dbReference type="EMBL" id="MEQ2223802.1"/>
    </source>
</evidence>
<gene>
    <name evidence="3" type="ORF">ILYODFUR_000870</name>
</gene>
<feature type="transmembrane region" description="Helical" evidence="1">
    <location>
        <begin position="59"/>
        <end position="77"/>
    </location>
</feature>
<reference evidence="3 4" key="1">
    <citation type="submission" date="2021-06" db="EMBL/GenBank/DDBJ databases">
        <authorList>
            <person name="Palmer J.M."/>
        </authorList>
    </citation>
    <scope>NUCLEOTIDE SEQUENCE [LARGE SCALE GENOMIC DNA]</scope>
    <source>
        <strain evidence="4">if_2019</strain>
        <tissue evidence="3">Muscle</tissue>
    </source>
</reference>
<feature type="chain" id="PRO_5047497175" evidence="2">
    <location>
        <begin position="21"/>
        <end position="142"/>
    </location>
</feature>
<organism evidence="3 4">
    <name type="scientific">Ilyodon furcidens</name>
    <name type="common">goldbreast splitfin</name>
    <dbReference type="NCBI Taxonomy" id="33524"/>
    <lineage>
        <taxon>Eukaryota</taxon>
        <taxon>Metazoa</taxon>
        <taxon>Chordata</taxon>
        <taxon>Craniata</taxon>
        <taxon>Vertebrata</taxon>
        <taxon>Euteleostomi</taxon>
        <taxon>Actinopterygii</taxon>
        <taxon>Neopterygii</taxon>
        <taxon>Teleostei</taxon>
        <taxon>Neoteleostei</taxon>
        <taxon>Acanthomorphata</taxon>
        <taxon>Ovalentaria</taxon>
        <taxon>Atherinomorphae</taxon>
        <taxon>Cyprinodontiformes</taxon>
        <taxon>Goodeidae</taxon>
        <taxon>Ilyodon</taxon>
    </lineage>
</organism>